<comment type="catalytic activity">
    <reaction evidence="10">
        <text>K(+)(in) + H(+)(out) = K(+)(out) + H(+)(in)</text>
        <dbReference type="Rhea" id="RHEA:29467"/>
        <dbReference type="ChEBI" id="CHEBI:15378"/>
        <dbReference type="ChEBI" id="CHEBI:29103"/>
    </reaction>
</comment>
<comment type="catalytic activity">
    <reaction evidence="9">
        <text>Na(+)(in) + H(+)(out) = Na(+)(out) + H(+)(in)</text>
        <dbReference type="Rhea" id="RHEA:29419"/>
        <dbReference type="ChEBI" id="CHEBI:15378"/>
        <dbReference type="ChEBI" id="CHEBI:29101"/>
    </reaction>
</comment>
<keyword evidence="4 12" id="KW-1133">Transmembrane helix</keyword>
<sequence length="235" mass="26403">MLDLHFLPLKVSILIARIWNVYPCSALVNRFRPQSKHIRKNQQHALWFSGLRGAMAFALARQSVTDLPSGHGHVLLTATLLTIFFTVLFIGGFTSYTLKFLKIACHGQGHEDAEVEEEPNEESMENVINSQKMVTKSRPTTLSKQKDKISEKLKQLKNDTSFTTLDTKYLKPFLQAAPSGEGLDSKGVLHFPVKKPHGTQGDNQPKNNLSSNYDDEDIDEEELSESRGLLTSYKS</sequence>
<evidence type="ECO:0000256" key="10">
    <source>
        <dbReference type="ARBA" id="ARBA00047912"/>
    </source>
</evidence>
<protein>
    <recommendedName>
        <fullName evidence="13">Cation/H+ exchanger transmembrane domain-containing protein</fullName>
    </recommendedName>
</protein>
<evidence type="ECO:0000313" key="14">
    <source>
        <dbReference type="EMBL" id="KAI5080748.1"/>
    </source>
</evidence>
<comment type="subcellular location">
    <subcellularLocation>
        <location evidence="1">Membrane</location>
        <topology evidence="1">Multi-pass membrane protein</topology>
    </subcellularLocation>
</comment>
<gene>
    <name evidence="14" type="ORF">GOP47_0003931</name>
</gene>
<keyword evidence="2" id="KW-0813">Transport</keyword>
<dbReference type="GO" id="GO:0098719">
    <property type="term" value="P:sodium ion import across plasma membrane"/>
    <property type="evidence" value="ECO:0007669"/>
    <property type="project" value="TreeGrafter"/>
</dbReference>
<dbReference type="PANTHER" id="PTHR10110">
    <property type="entry name" value="SODIUM/HYDROGEN EXCHANGER"/>
    <property type="match status" value="1"/>
</dbReference>
<evidence type="ECO:0000256" key="11">
    <source>
        <dbReference type="SAM" id="MobiDB-lite"/>
    </source>
</evidence>
<feature type="compositionally biased region" description="Acidic residues" evidence="11">
    <location>
        <begin position="213"/>
        <end position="223"/>
    </location>
</feature>
<evidence type="ECO:0000256" key="5">
    <source>
        <dbReference type="ARBA" id="ARBA00023053"/>
    </source>
</evidence>
<dbReference type="Proteomes" id="UP000886520">
    <property type="component" value="Chromosome 4"/>
</dbReference>
<evidence type="ECO:0000256" key="2">
    <source>
        <dbReference type="ARBA" id="ARBA00022448"/>
    </source>
</evidence>
<evidence type="ECO:0000256" key="7">
    <source>
        <dbReference type="ARBA" id="ARBA00023136"/>
    </source>
</evidence>
<proteinExistence type="predicted"/>
<evidence type="ECO:0000259" key="13">
    <source>
        <dbReference type="Pfam" id="PF00999"/>
    </source>
</evidence>
<dbReference type="InterPro" id="IPR006153">
    <property type="entry name" value="Cation/H_exchanger_TM"/>
</dbReference>
<keyword evidence="6" id="KW-0406">Ion transport</keyword>
<keyword evidence="3 12" id="KW-0812">Transmembrane</keyword>
<name>A0A9D4V7U4_ADICA</name>
<feature type="region of interest" description="Disordered" evidence="11">
    <location>
        <begin position="185"/>
        <end position="235"/>
    </location>
</feature>
<organism evidence="14 15">
    <name type="scientific">Adiantum capillus-veneris</name>
    <name type="common">Maidenhair fern</name>
    <dbReference type="NCBI Taxonomy" id="13818"/>
    <lineage>
        <taxon>Eukaryota</taxon>
        <taxon>Viridiplantae</taxon>
        <taxon>Streptophyta</taxon>
        <taxon>Embryophyta</taxon>
        <taxon>Tracheophyta</taxon>
        <taxon>Polypodiopsida</taxon>
        <taxon>Polypodiidae</taxon>
        <taxon>Polypodiales</taxon>
        <taxon>Pteridineae</taxon>
        <taxon>Pteridaceae</taxon>
        <taxon>Vittarioideae</taxon>
        <taxon>Adiantum</taxon>
    </lineage>
</organism>
<dbReference type="GO" id="GO:0015385">
    <property type="term" value="F:sodium:proton antiporter activity"/>
    <property type="evidence" value="ECO:0007669"/>
    <property type="project" value="InterPro"/>
</dbReference>
<evidence type="ECO:0000256" key="6">
    <source>
        <dbReference type="ARBA" id="ARBA00023065"/>
    </source>
</evidence>
<evidence type="ECO:0000256" key="3">
    <source>
        <dbReference type="ARBA" id="ARBA00022692"/>
    </source>
</evidence>
<evidence type="ECO:0000313" key="15">
    <source>
        <dbReference type="Proteomes" id="UP000886520"/>
    </source>
</evidence>
<feature type="domain" description="Cation/H+ exchanger transmembrane" evidence="13">
    <location>
        <begin position="11"/>
        <end position="98"/>
    </location>
</feature>
<dbReference type="OrthoDB" id="196264at2759"/>
<evidence type="ECO:0000256" key="1">
    <source>
        <dbReference type="ARBA" id="ARBA00004141"/>
    </source>
</evidence>
<keyword evidence="7 12" id="KW-0472">Membrane</keyword>
<feature type="transmembrane region" description="Helical" evidence="12">
    <location>
        <begin position="70"/>
        <end position="93"/>
    </location>
</feature>
<comment type="caution">
    <text evidence="14">The sequence shown here is derived from an EMBL/GenBank/DDBJ whole genome shotgun (WGS) entry which is preliminary data.</text>
</comment>
<dbReference type="GO" id="GO:0005768">
    <property type="term" value="C:endosome"/>
    <property type="evidence" value="ECO:0007669"/>
    <property type="project" value="TreeGrafter"/>
</dbReference>
<dbReference type="PANTHER" id="PTHR10110:SF187">
    <property type="entry name" value="SODIUM_HYDROGEN EXCHANGER"/>
    <property type="match status" value="1"/>
</dbReference>
<accession>A0A9D4V7U4</accession>
<evidence type="ECO:0000256" key="12">
    <source>
        <dbReference type="SAM" id="Phobius"/>
    </source>
</evidence>
<evidence type="ECO:0000256" key="8">
    <source>
        <dbReference type="ARBA" id="ARBA00023201"/>
    </source>
</evidence>
<evidence type="ECO:0000256" key="9">
    <source>
        <dbReference type="ARBA" id="ARBA00047524"/>
    </source>
</evidence>
<dbReference type="GO" id="GO:0015386">
    <property type="term" value="F:potassium:proton antiporter activity"/>
    <property type="evidence" value="ECO:0007669"/>
    <property type="project" value="TreeGrafter"/>
</dbReference>
<keyword evidence="5" id="KW-0915">Sodium</keyword>
<reference evidence="14" key="1">
    <citation type="submission" date="2021-01" db="EMBL/GenBank/DDBJ databases">
        <title>Adiantum capillus-veneris genome.</title>
        <authorList>
            <person name="Fang Y."/>
            <person name="Liao Q."/>
        </authorList>
    </citation>
    <scope>NUCLEOTIDE SEQUENCE</scope>
    <source>
        <strain evidence="14">H3</strain>
        <tissue evidence="14">Leaf</tissue>
    </source>
</reference>
<dbReference type="InterPro" id="IPR018422">
    <property type="entry name" value="Cation/H_exchanger_CPA1"/>
</dbReference>
<dbReference type="EMBL" id="JABFUD020000004">
    <property type="protein sequence ID" value="KAI5080748.1"/>
    <property type="molecule type" value="Genomic_DNA"/>
</dbReference>
<dbReference type="GO" id="GO:0051453">
    <property type="term" value="P:regulation of intracellular pH"/>
    <property type="evidence" value="ECO:0007669"/>
    <property type="project" value="TreeGrafter"/>
</dbReference>
<dbReference type="Pfam" id="PF00999">
    <property type="entry name" value="Na_H_Exchanger"/>
    <property type="match status" value="1"/>
</dbReference>
<feature type="compositionally biased region" description="Polar residues" evidence="11">
    <location>
        <begin position="200"/>
        <end position="209"/>
    </location>
</feature>
<keyword evidence="8" id="KW-0739">Sodium transport</keyword>
<dbReference type="AlphaFoldDB" id="A0A9D4V7U4"/>
<keyword evidence="15" id="KW-1185">Reference proteome</keyword>
<evidence type="ECO:0000256" key="4">
    <source>
        <dbReference type="ARBA" id="ARBA00022989"/>
    </source>
</evidence>
<dbReference type="GO" id="GO:0005886">
    <property type="term" value="C:plasma membrane"/>
    <property type="evidence" value="ECO:0007669"/>
    <property type="project" value="TreeGrafter"/>
</dbReference>